<keyword evidence="1" id="KW-1133">Transmembrane helix</keyword>
<feature type="transmembrane region" description="Helical" evidence="1">
    <location>
        <begin position="70"/>
        <end position="91"/>
    </location>
</feature>
<dbReference type="EMBL" id="JAFLHG010000011">
    <property type="protein sequence ID" value="MBT8798817.1"/>
    <property type="molecule type" value="Genomic_DNA"/>
</dbReference>
<accession>A0ABS5XY40</accession>
<keyword evidence="1" id="KW-0812">Transmembrane</keyword>
<evidence type="ECO:0000256" key="1">
    <source>
        <dbReference type="SAM" id="Phobius"/>
    </source>
</evidence>
<reference evidence="2 3" key="1">
    <citation type="submission" date="2021-03" db="EMBL/GenBank/DDBJ databases">
        <title>Microbacterium pauli sp. nov., isolated from microfiltered milk.</title>
        <authorList>
            <person name="Bellassi P."/>
            <person name="Fontana A."/>
            <person name="Callegari M.L."/>
            <person name="Lorenzo M."/>
            <person name="Cappa F."/>
        </authorList>
    </citation>
    <scope>NUCLEOTIDE SEQUENCE [LARGE SCALE GENOMIC DNA]</scope>
    <source>
        <strain evidence="2 3">DSM 18909</strain>
    </source>
</reference>
<evidence type="ECO:0000313" key="3">
    <source>
        <dbReference type="Proteomes" id="UP000740605"/>
    </source>
</evidence>
<feature type="transmembrane region" description="Helical" evidence="1">
    <location>
        <begin position="12"/>
        <end position="30"/>
    </location>
</feature>
<dbReference type="Proteomes" id="UP000740605">
    <property type="component" value="Unassembled WGS sequence"/>
</dbReference>
<keyword evidence="3" id="KW-1185">Reference proteome</keyword>
<feature type="transmembrane region" description="Helical" evidence="1">
    <location>
        <begin position="97"/>
        <end position="119"/>
    </location>
</feature>
<proteinExistence type="predicted"/>
<feature type="transmembrane region" description="Helical" evidence="1">
    <location>
        <begin position="36"/>
        <end position="58"/>
    </location>
</feature>
<evidence type="ECO:0000313" key="2">
    <source>
        <dbReference type="EMBL" id="MBT8798817.1"/>
    </source>
</evidence>
<name>A0ABS5XY40_9MICO</name>
<keyword evidence="1" id="KW-0472">Membrane</keyword>
<comment type="caution">
    <text evidence="2">The sequence shown here is derived from an EMBL/GenBank/DDBJ whole genome shotgun (WGS) entry which is preliminary data.</text>
</comment>
<organism evidence="2 3">
    <name type="scientific">Microbacterium flavum</name>
    <dbReference type="NCBI Taxonomy" id="415216"/>
    <lineage>
        <taxon>Bacteria</taxon>
        <taxon>Bacillati</taxon>
        <taxon>Actinomycetota</taxon>
        <taxon>Actinomycetes</taxon>
        <taxon>Micrococcales</taxon>
        <taxon>Microbacteriaceae</taxon>
        <taxon>Microbacterium</taxon>
    </lineage>
</organism>
<sequence length="165" mass="18318">MFWLRRGFYRWLIPAAFVLPLWLFVGWIVFGANPLSLLWVLLSAPIVFVGQLVLTLLVRARGTARAERAVSWPDLGLIGGWNVLVIALGVFSNPWWWALFFLTIVVGIGALWSTLSQLWREARPSRLVMHTAEGIGYVPAPSQESAPRADAEVIVIREKGAGPVG</sequence>
<gene>
    <name evidence="2" type="ORF">J0P97_12145</name>
</gene>
<protein>
    <submittedName>
        <fullName evidence="2">MFS transporter permease</fullName>
    </submittedName>
</protein>